<dbReference type="EMBL" id="KB097594">
    <property type="protein sequence ID" value="ESN93748.1"/>
    <property type="molecule type" value="Genomic_DNA"/>
</dbReference>
<dbReference type="EMBL" id="AMQM01007286">
    <property type="status" value="NOT_ANNOTATED_CDS"/>
    <property type="molecule type" value="Genomic_DNA"/>
</dbReference>
<feature type="region of interest" description="Disordered" evidence="1">
    <location>
        <begin position="108"/>
        <end position="135"/>
    </location>
</feature>
<accession>T1EKQ3</accession>
<keyword evidence="5" id="KW-1185">Reference proteome</keyword>
<evidence type="ECO:0000259" key="2">
    <source>
        <dbReference type="Pfam" id="PF15377"/>
    </source>
</evidence>
<sequence>MSNRRLVSYIAQEEPAFITKFKNKIGYVEEIVPDVNSKFSKNEDKVEKLSKKELIKKKMAEYNSDDDEEAKPQVVALNNGDLTEEEAMKLDVKISDIEDEANGRILFKKPKKRTAPNSDAGSITTSSVKRSKVDD</sequence>
<reference evidence="4" key="3">
    <citation type="submission" date="2015-06" db="UniProtKB">
        <authorList>
            <consortium name="EnsemblMetazoa"/>
        </authorList>
    </citation>
    <scope>IDENTIFICATION</scope>
</reference>
<organism evidence="4 5">
    <name type="scientific">Helobdella robusta</name>
    <name type="common">Californian leech</name>
    <dbReference type="NCBI Taxonomy" id="6412"/>
    <lineage>
        <taxon>Eukaryota</taxon>
        <taxon>Metazoa</taxon>
        <taxon>Spiralia</taxon>
        <taxon>Lophotrochozoa</taxon>
        <taxon>Annelida</taxon>
        <taxon>Clitellata</taxon>
        <taxon>Hirudinea</taxon>
        <taxon>Rhynchobdellida</taxon>
        <taxon>Glossiphoniidae</taxon>
        <taxon>Helobdella</taxon>
    </lineage>
</organism>
<dbReference type="Proteomes" id="UP000015101">
    <property type="component" value="Unassembled WGS sequence"/>
</dbReference>
<dbReference type="EnsemblMetazoa" id="HelroT152267">
    <property type="protein sequence ID" value="HelroP152267"/>
    <property type="gene ID" value="HelroG152267"/>
</dbReference>
<dbReference type="PANTHER" id="PTHR31195">
    <property type="entry name" value="GEO02494P1"/>
    <property type="match status" value="1"/>
</dbReference>
<feature type="compositionally biased region" description="Polar residues" evidence="1">
    <location>
        <begin position="115"/>
        <end position="128"/>
    </location>
</feature>
<protein>
    <recommendedName>
        <fullName evidence="2">DUF4604 domain-containing protein</fullName>
    </recommendedName>
</protein>
<evidence type="ECO:0000313" key="4">
    <source>
        <dbReference type="EnsemblMetazoa" id="HelroP152267"/>
    </source>
</evidence>
<dbReference type="AlphaFoldDB" id="T1EKQ3"/>
<evidence type="ECO:0000256" key="1">
    <source>
        <dbReference type="SAM" id="MobiDB-lite"/>
    </source>
</evidence>
<dbReference type="RefSeq" id="XP_009028167.1">
    <property type="nucleotide sequence ID" value="XM_009029919.1"/>
</dbReference>
<dbReference type="HOGENOM" id="CLU_111288_0_0_1"/>
<reference evidence="3 5" key="2">
    <citation type="journal article" date="2013" name="Nature">
        <title>Insights into bilaterian evolution from three spiralian genomes.</title>
        <authorList>
            <person name="Simakov O."/>
            <person name="Marletaz F."/>
            <person name="Cho S.J."/>
            <person name="Edsinger-Gonzales E."/>
            <person name="Havlak P."/>
            <person name="Hellsten U."/>
            <person name="Kuo D.H."/>
            <person name="Larsson T."/>
            <person name="Lv J."/>
            <person name="Arendt D."/>
            <person name="Savage R."/>
            <person name="Osoegawa K."/>
            <person name="de Jong P."/>
            <person name="Grimwood J."/>
            <person name="Chapman J.A."/>
            <person name="Shapiro H."/>
            <person name="Aerts A."/>
            <person name="Otillar R.P."/>
            <person name="Terry A.Y."/>
            <person name="Boore J.L."/>
            <person name="Grigoriev I.V."/>
            <person name="Lindberg D.R."/>
            <person name="Seaver E.C."/>
            <person name="Weisblat D.A."/>
            <person name="Putnam N.H."/>
            <person name="Rokhsar D.S."/>
        </authorList>
    </citation>
    <scope>NUCLEOTIDE SEQUENCE</scope>
</reference>
<dbReference type="InParanoid" id="T1EKQ3"/>
<feature type="domain" description="DUF4604" evidence="2">
    <location>
        <begin position="7"/>
        <end position="131"/>
    </location>
</feature>
<proteinExistence type="predicted"/>
<dbReference type="KEGG" id="hro:HELRODRAFT_152267"/>
<dbReference type="InterPro" id="IPR040219">
    <property type="entry name" value="KIAA1143-like"/>
</dbReference>
<dbReference type="Pfam" id="PF15377">
    <property type="entry name" value="DUF4604"/>
    <property type="match status" value="1"/>
</dbReference>
<dbReference type="InterPro" id="IPR027911">
    <property type="entry name" value="DUF4604"/>
</dbReference>
<gene>
    <name evidence="4" type="primary">20197153</name>
    <name evidence="3" type="ORF">HELRODRAFT_152267</name>
</gene>
<evidence type="ECO:0000313" key="5">
    <source>
        <dbReference type="Proteomes" id="UP000015101"/>
    </source>
</evidence>
<dbReference type="PANTHER" id="PTHR31195:SF2">
    <property type="entry name" value="GEO02494P1"/>
    <property type="match status" value="1"/>
</dbReference>
<evidence type="ECO:0000313" key="3">
    <source>
        <dbReference type="EMBL" id="ESN93748.1"/>
    </source>
</evidence>
<dbReference type="GeneID" id="20197153"/>
<reference evidence="5" key="1">
    <citation type="submission" date="2012-12" db="EMBL/GenBank/DDBJ databases">
        <authorList>
            <person name="Hellsten U."/>
            <person name="Grimwood J."/>
            <person name="Chapman J.A."/>
            <person name="Shapiro H."/>
            <person name="Aerts A."/>
            <person name="Otillar R.P."/>
            <person name="Terry A.Y."/>
            <person name="Boore J.L."/>
            <person name="Simakov O."/>
            <person name="Marletaz F."/>
            <person name="Cho S.-J."/>
            <person name="Edsinger-Gonzales E."/>
            <person name="Havlak P."/>
            <person name="Kuo D.-H."/>
            <person name="Larsson T."/>
            <person name="Lv J."/>
            <person name="Arendt D."/>
            <person name="Savage R."/>
            <person name="Osoegawa K."/>
            <person name="de Jong P."/>
            <person name="Lindberg D.R."/>
            <person name="Seaver E.C."/>
            <person name="Weisblat D.A."/>
            <person name="Putnam N.H."/>
            <person name="Grigoriev I.V."/>
            <person name="Rokhsar D.S."/>
        </authorList>
    </citation>
    <scope>NUCLEOTIDE SEQUENCE</scope>
</reference>
<dbReference type="CTD" id="20197153"/>
<name>T1EKQ3_HELRO</name>
<dbReference type="OrthoDB" id="10043580at2759"/>